<dbReference type="GO" id="GO:0016020">
    <property type="term" value="C:membrane"/>
    <property type="evidence" value="ECO:0007669"/>
    <property type="project" value="InterPro"/>
</dbReference>
<dbReference type="GO" id="GO:0042773">
    <property type="term" value="P:ATP synthesis coupled electron transport"/>
    <property type="evidence" value="ECO:0007669"/>
    <property type="project" value="InterPro"/>
</dbReference>
<keyword evidence="4" id="KW-0479">Metal-binding</keyword>
<dbReference type="Pfam" id="PF22151">
    <property type="entry name" value="Fer4_NDSU1"/>
    <property type="match status" value="1"/>
</dbReference>
<accession>A0A7T0CSH2</accession>
<dbReference type="EMBL" id="MW026607">
    <property type="protein sequence ID" value="QPJ79912.1"/>
    <property type="molecule type" value="Genomic_DNA"/>
</dbReference>
<dbReference type="SUPFAM" id="SSF53706">
    <property type="entry name" value="Formate dehydrogenase/DMSO reductase, domains 1-3"/>
    <property type="match status" value="1"/>
</dbReference>
<dbReference type="GO" id="GO:0008137">
    <property type="term" value="F:NADH dehydrogenase (ubiquinone) activity"/>
    <property type="evidence" value="ECO:0007669"/>
    <property type="project" value="InterPro"/>
</dbReference>
<dbReference type="InterPro" id="IPR019574">
    <property type="entry name" value="NADH_UbQ_OxRdtase_Gsu_4Fe4S-bd"/>
</dbReference>
<dbReference type="AlphaFoldDB" id="A0A7T0CSH2"/>
<dbReference type="InterPro" id="IPR050123">
    <property type="entry name" value="Prok_molybdopt-oxidoreductase"/>
</dbReference>
<dbReference type="GO" id="GO:0016491">
    <property type="term" value="F:oxidoreductase activity"/>
    <property type="evidence" value="ECO:0007669"/>
    <property type="project" value="InterPro"/>
</dbReference>
<organism evidence="12">
    <name type="scientific">Eucampia zodiacus</name>
    <dbReference type="NCBI Taxonomy" id="444606"/>
    <lineage>
        <taxon>Eukaryota</taxon>
        <taxon>Sar</taxon>
        <taxon>Stramenopiles</taxon>
        <taxon>Ochrophyta</taxon>
        <taxon>Bacillariophyta</taxon>
        <taxon>Mediophyceae</taxon>
        <taxon>Biddulphiophycidae</taxon>
        <taxon>Hemiaulales</taxon>
        <taxon>Hemiaulaceae</taxon>
        <taxon>Eucampia</taxon>
    </lineage>
</organism>
<dbReference type="RefSeq" id="YP_010047242.1">
    <property type="nucleotide sequence ID" value="NC_054334.1"/>
</dbReference>
<dbReference type="GO" id="GO:0051539">
    <property type="term" value="F:4 iron, 4 sulfur cluster binding"/>
    <property type="evidence" value="ECO:0007669"/>
    <property type="project" value="UniProtKB-KW"/>
</dbReference>
<dbReference type="PANTHER" id="PTHR43105">
    <property type="entry name" value="RESPIRATORY NITRATE REDUCTASE"/>
    <property type="match status" value="1"/>
</dbReference>
<evidence type="ECO:0000256" key="7">
    <source>
        <dbReference type="ARBA" id="ARBA00023014"/>
    </source>
</evidence>
<dbReference type="GeneID" id="63657668"/>
<dbReference type="PANTHER" id="PTHR43105:SF13">
    <property type="entry name" value="NADH-UBIQUINONE OXIDOREDUCTASE 75 KDA SUBUNIT, MITOCHONDRIAL"/>
    <property type="match status" value="1"/>
</dbReference>
<keyword evidence="6" id="KW-0408">Iron</keyword>
<sequence length="692" mass="79685">MCLVELKNSPKPVVSCAMSAKSCLNNNEVYTNSPLVKKARENILEFLLLNHPLDCPICDQGGECDLQDQSFFFGFSKKRFFNFKRVVTDKNIGPIVKTVMTRCIHCTRCVRFASEIAGVEDMGMFGRGLHSEIGTYVTKTFQSELSGNVIDLCPVGALTAKPYPFISRSWELKNVNSVDFSDGFGTELQVFLKNNKIVKILPGFNKTLNTTNWISDKTRFSFDGMFSPERVLTSFIETNNNKIKTTWKLIFNEIIYFLYFQDHLNKHFFKLHNLIITFNYNISLEVLCLLLFLKKKYSFLKLKKIEGNSLNSNFESDFIIDKNNFNENLDFSDVCLLIGVNTRYESPFLNLKLRKRYLKGNFKIISFNSLIDVTFPVTSIGTNLNILKSISEGSHFLCQELINKNSPTILIGSDIFNRHDSNEIKLVLNNLKLYLKKVNINVLSTSINEVGVNYLDNFKKLSLADISNSLGIYCLNLNKMSSNLKKILELKLLNYSNSDYFLPKFLIEQNNGFVNKFIQRNKNNLNCSSYLNIPNNSFFESDGTYLNAEGIIKKNIKFLSAVKQSKDDWQIIRKLFSCSNQLTFLSNKKWNNVLNYNSNNFFQYKCYLNFMFFANDSLTSRNLISKNLILSKVPVLKNSYKISKKKLFKTSIKLWLDDFYLGGKDSYSQHSITMINCSKSLRKTKTNFSYVV</sequence>
<evidence type="ECO:0000256" key="8">
    <source>
        <dbReference type="ARBA" id="ARBA00023027"/>
    </source>
</evidence>
<dbReference type="PROSITE" id="PS00642">
    <property type="entry name" value="COMPLEX1_75K_2"/>
    <property type="match status" value="1"/>
</dbReference>
<comment type="similarity">
    <text evidence="2">Belongs to the complex I 75 kDa subunit family.</text>
</comment>
<evidence type="ECO:0000313" key="12">
    <source>
        <dbReference type="EMBL" id="QPJ79912.1"/>
    </source>
</evidence>
<dbReference type="GO" id="GO:0046872">
    <property type="term" value="F:metal ion binding"/>
    <property type="evidence" value="ECO:0007669"/>
    <property type="project" value="UniProtKB-KW"/>
</dbReference>
<dbReference type="Pfam" id="PF10588">
    <property type="entry name" value="NADH-G_4Fe-4S_3"/>
    <property type="match status" value="1"/>
</dbReference>
<dbReference type="FunFam" id="3.30.70.20:FF:000002">
    <property type="entry name" value="NADH-ubiquinone oxidoreductase 75 kDa subunit"/>
    <property type="match status" value="1"/>
</dbReference>
<dbReference type="Gene3D" id="3.30.70.20">
    <property type="match status" value="1"/>
</dbReference>
<geneLocation type="mitochondrion" evidence="12"/>
<dbReference type="InterPro" id="IPR000283">
    <property type="entry name" value="NADH_UbQ_OxRdtase_75kDa_su_CS"/>
</dbReference>
<dbReference type="InterPro" id="IPR006656">
    <property type="entry name" value="Mopterin_OxRdtase"/>
</dbReference>
<evidence type="ECO:0000256" key="4">
    <source>
        <dbReference type="ARBA" id="ARBA00022723"/>
    </source>
</evidence>
<keyword evidence="12" id="KW-0496">Mitochondrion</keyword>
<gene>
    <name evidence="12" type="primary">nad11</name>
</gene>
<keyword evidence="7" id="KW-0411">Iron-sulfur</keyword>
<dbReference type="PROSITE" id="PS51839">
    <property type="entry name" value="4FE4S_HC3"/>
    <property type="match status" value="1"/>
</dbReference>
<dbReference type="Gene3D" id="3.10.20.740">
    <property type="match status" value="1"/>
</dbReference>
<comment type="cofactor">
    <cofactor evidence="9">
        <name>[2Fe-2S] cluster</name>
        <dbReference type="ChEBI" id="CHEBI:190135"/>
    </cofactor>
</comment>
<dbReference type="PROSITE" id="PS00643">
    <property type="entry name" value="COMPLEX1_75K_3"/>
    <property type="match status" value="1"/>
</dbReference>
<dbReference type="SUPFAM" id="SSF54862">
    <property type="entry name" value="4Fe-4S ferredoxins"/>
    <property type="match status" value="1"/>
</dbReference>
<reference evidence="12" key="1">
    <citation type="submission" date="2020-09" db="EMBL/GenBank/DDBJ databases">
        <title>The complete mitochondrial genome of Eucampia zodiacus (Baciuariophyta).</title>
        <authorList>
            <person name="Zhang M."/>
            <person name="Chen N."/>
        </authorList>
    </citation>
    <scope>NUCLEOTIDE SEQUENCE</scope>
    <source>
        <strain evidence="12">CNS00060</strain>
    </source>
</reference>
<dbReference type="SMART" id="SM00929">
    <property type="entry name" value="NADH-G_4Fe-4S_3"/>
    <property type="match status" value="1"/>
</dbReference>
<evidence type="ECO:0000256" key="6">
    <source>
        <dbReference type="ARBA" id="ARBA00023004"/>
    </source>
</evidence>
<comment type="cofactor">
    <cofactor evidence="1">
        <name>[4Fe-4S] cluster</name>
        <dbReference type="ChEBI" id="CHEBI:49883"/>
    </cofactor>
</comment>
<evidence type="ECO:0000259" key="11">
    <source>
        <dbReference type="PROSITE" id="PS51839"/>
    </source>
</evidence>
<evidence type="ECO:0000256" key="3">
    <source>
        <dbReference type="ARBA" id="ARBA00022485"/>
    </source>
</evidence>
<evidence type="ECO:0000256" key="5">
    <source>
        <dbReference type="ARBA" id="ARBA00022967"/>
    </source>
</evidence>
<dbReference type="InterPro" id="IPR006963">
    <property type="entry name" value="Mopterin_OxRdtase_4Fe-4S_dom"/>
</dbReference>
<evidence type="ECO:0000256" key="9">
    <source>
        <dbReference type="ARBA" id="ARBA00034078"/>
    </source>
</evidence>
<evidence type="ECO:0000259" key="10">
    <source>
        <dbReference type="PROSITE" id="PS51669"/>
    </source>
</evidence>
<feature type="domain" description="4Fe-4S His(Cys)3-ligated-type" evidence="11">
    <location>
        <begin position="35"/>
        <end position="74"/>
    </location>
</feature>
<dbReference type="InterPro" id="IPR054351">
    <property type="entry name" value="NADH_UbQ_OxRdtase_ferredoxin"/>
</dbReference>
<keyword evidence="5" id="KW-1278">Translocase</keyword>
<feature type="domain" description="4Fe-4S Mo/W bis-MGD-type" evidence="10">
    <location>
        <begin position="172"/>
        <end position="229"/>
    </location>
</feature>
<evidence type="ECO:0000256" key="1">
    <source>
        <dbReference type="ARBA" id="ARBA00001966"/>
    </source>
</evidence>
<dbReference type="Pfam" id="PF00384">
    <property type="entry name" value="Molybdopterin"/>
    <property type="match status" value="1"/>
</dbReference>
<proteinExistence type="inferred from homology"/>
<name>A0A7T0CSH2_9STRA</name>
<evidence type="ECO:0000256" key="2">
    <source>
        <dbReference type="ARBA" id="ARBA00005404"/>
    </source>
</evidence>
<dbReference type="PROSITE" id="PS51669">
    <property type="entry name" value="4FE4S_MOW_BIS_MGD"/>
    <property type="match status" value="1"/>
</dbReference>
<keyword evidence="8" id="KW-0520">NAD</keyword>
<dbReference type="Pfam" id="PF22117">
    <property type="entry name" value="Fer4_Nqo3"/>
    <property type="match status" value="1"/>
</dbReference>
<keyword evidence="3" id="KW-0004">4Fe-4S</keyword>
<protein>
    <submittedName>
        <fullName evidence="12">NADH dehydrogenase subunit 11</fullName>
    </submittedName>
</protein>